<keyword evidence="3" id="KW-0812">Transmembrane</keyword>
<dbReference type="SUPFAM" id="SSF81901">
    <property type="entry name" value="HCP-like"/>
    <property type="match status" value="1"/>
</dbReference>
<evidence type="ECO:0000256" key="1">
    <source>
        <dbReference type="PROSITE-ProRule" id="PRU00339"/>
    </source>
</evidence>
<comment type="caution">
    <text evidence="4">The sequence shown here is derived from an EMBL/GenBank/DDBJ whole genome shotgun (WGS) entry which is preliminary data.</text>
</comment>
<evidence type="ECO:0008006" key="6">
    <source>
        <dbReference type="Google" id="ProtNLM"/>
    </source>
</evidence>
<dbReference type="EMBL" id="JACKWY010000002">
    <property type="protein sequence ID" value="MBB6713650.1"/>
    <property type="molecule type" value="Genomic_DNA"/>
</dbReference>
<dbReference type="RefSeq" id="WP_185163459.1">
    <property type="nucleotide sequence ID" value="NZ_JACKWY010000002.1"/>
</dbReference>
<evidence type="ECO:0000256" key="3">
    <source>
        <dbReference type="SAM" id="Phobius"/>
    </source>
</evidence>
<dbReference type="SUPFAM" id="SSF48452">
    <property type="entry name" value="TPR-like"/>
    <property type="match status" value="1"/>
</dbReference>
<dbReference type="Proteomes" id="UP000585258">
    <property type="component" value="Unassembled WGS sequence"/>
</dbReference>
<keyword evidence="3" id="KW-0472">Membrane</keyword>
<feature type="coiled-coil region" evidence="2">
    <location>
        <begin position="60"/>
        <end position="87"/>
    </location>
</feature>
<dbReference type="Pfam" id="PF13181">
    <property type="entry name" value="TPR_8"/>
    <property type="match status" value="1"/>
</dbReference>
<dbReference type="Gene3D" id="1.25.40.10">
    <property type="entry name" value="Tetratricopeptide repeat domain"/>
    <property type="match status" value="2"/>
</dbReference>
<proteinExistence type="predicted"/>
<evidence type="ECO:0000313" key="5">
    <source>
        <dbReference type="Proteomes" id="UP000585258"/>
    </source>
</evidence>
<sequence length="586" mass="67698">MDKFKLIIKRIGSKVKACYNVVCKKLPYIEPTLIIFGSLLVVLVILVSIKGALNGDVTTIEANQAEVAFYNNNYEQAITEYEKLQEGEEWPFWQVKIAEIHSIKGEIEKSNELLRKATLKRNKILSSKDRKKYETQDKEFINYVVFTYFMNEEYEQALSLGEQFIKDNGKDKTVMRTMYTVYMVDGQKDKAKEMIDNYEVDNESAYDLALIAKMNMLSDNWDDGFKLLNEAFNKDKNEIKVFDVITQFAAYDRDGILTKLTELVNDNPEELSYKMWLAKVYSMLPETTNLANDIIEEIKNEDVGEIPLKVMMSTVYKNTGNELEANSILENIINNDKNSYVSYHIAAWQSFESENYDKAFELCKKSILANKDYPDNYGFLMPKIMMAKEKNKTSEGYFITALQKEPFNYNIMIKIAEYYEGNSIDNEKSRRYYRLAAAMNPNDSEIYYNLATLDLLDKNIDSAIKYLNKAIEINGAVSKYHRTLGTIYLNQGQNDKAIESIRIAYGEDKSDALTLNNAGCYYISIEGDIERGMDNIKGAYEGINNSMDEETKNTIIKNYHKAKTLYDEYNIENEAKLIVPEFSFFD</sequence>
<keyword evidence="3" id="KW-1133">Transmembrane helix</keyword>
<dbReference type="PANTHER" id="PTHR12558:SF13">
    <property type="entry name" value="CELL DIVISION CYCLE PROTEIN 27 HOMOLOG"/>
    <property type="match status" value="1"/>
</dbReference>
<reference evidence="4 5" key="1">
    <citation type="submission" date="2020-08" db="EMBL/GenBank/DDBJ databases">
        <title>Clostridia isolated from Swiss meat.</title>
        <authorList>
            <person name="Wambui J."/>
            <person name="Stevens M.J.A."/>
            <person name="Stephan R."/>
        </authorList>
    </citation>
    <scope>NUCLEOTIDE SEQUENCE [LARGE SCALE GENOMIC DNA]</scope>
    <source>
        <strain evidence="4 5">CM001</strain>
    </source>
</reference>
<keyword evidence="1" id="KW-0802">TPR repeat</keyword>
<keyword evidence="2" id="KW-0175">Coiled coil</keyword>
<gene>
    <name evidence="4" type="ORF">H7E68_02725</name>
</gene>
<organism evidence="4 5">
    <name type="scientific">Clostridium gasigenes</name>
    <dbReference type="NCBI Taxonomy" id="94869"/>
    <lineage>
        <taxon>Bacteria</taxon>
        <taxon>Bacillati</taxon>
        <taxon>Bacillota</taxon>
        <taxon>Clostridia</taxon>
        <taxon>Eubacteriales</taxon>
        <taxon>Clostridiaceae</taxon>
        <taxon>Clostridium</taxon>
    </lineage>
</organism>
<feature type="transmembrane region" description="Helical" evidence="3">
    <location>
        <begin position="33"/>
        <end position="53"/>
    </location>
</feature>
<name>A0A7X0S9V2_9CLOT</name>
<accession>A0A7X0S9V2</accession>
<dbReference type="PANTHER" id="PTHR12558">
    <property type="entry name" value="CELL DIVISION CYCLE 16,23,27"/>
    <property type="match status" value="1"/>
</dbReference>
<dbReference type="InterPro" id="IPR011990">
    <property type="entry name" value="TPR-like_helical_dom_sf"/>
</dbReference>
<protein>
    <recommendedName>
        <fullName evidence="6">Tetratricopeptide repeat-containing protein</fullName>
    </recommendedName>
</protein>
<evidence type="ECO:0000313" key="4">
    <source>
        <dbReference type="EMBL" id="MBB6713650.1"/>
    </source>
</evidence>
<dbReference type="InterPro" id="IPR019734">
    <property type="entry name" value="TPR_rpt"/>
</dbReference>
<dbReference type="AlphaFoldDB" id="A0A7X0S9V2"/>
<dbReference type="PROSITE" id="PS50005">
    <property type="entry name" value="TPR"/>
    <property type="match status" value="1"/>
</dbReference>
<evidence type="ECO:0000256" key="2">
    <source>
        <dbReference type="SAM" id="Coils"/>
    </source>
</evidence>
<dbReference type="SMART" id="SM00028">
    <property type="entry name" value="TPR"/>
    <property type="match status" value="3"/>
</dbReference>
<feature type="repeat" description="TPR" evidence="1">
    <location>
        <begin position="444"/>
        <end position="477"/>
    </location>
</feature>